<protein>
    <submittedName>
        <fullName evidence="1">Uncharacterized protein</fullName>
    </submittedName>
</protein>
<dbReference type="EMBL" id="UINC01058824">
    <property type="protein sequence ID" value="SVB81530.1"/>
    <property type="molecule type" value="Genomic_DNA"/>
</dbReference>
<sequence length="100" mass="12217">MWEYLLHDTLLKDWEHHTEKVEYIVKHFYEPDFTRTLQDKQILLESKGRFWDYAEYSKYKWVRNNLPEDVELVFLFANPAAPMPGAKIRKDGTKRTHSEW</sequence>
<name>A0A382H2N7_9ZZZZ</name>
<dbReference type="Gene3D" id="3.40.91.30">
    <property type="match status" value="1"/>
</dbReference>
<gene>
    <name evidence="1" type="ORF">METZ01_LOCUS234384</name>
</gene>
<feature type="non-terminal residue" evidence="1">
    <location>
        <position position="100"/>
    </location>
</feature>
<evidence type="ECO:0000313" key="1">
    <source>
        <dbReference type="EMBL" id="SVB81530.1"/>
    </source>
</evidence>
<dbReference type="AlphaFoldDB" id="A0A382H2N7"/>
<reference evidence="1" key="1">
    <citation type="submission" date="2018-05" db="EMBL/GenBank/DDBJ databases">
        <authorList>
            <person name="Lanie J.A."/>
            <person name="Ng W.-L."/>
            <person name="Kazmierczak K.M."/>
            <person name="Andrzejewski T.M."/>
            <person name="Davidsen T.M."/>
            <person name="Wayne K.J."/>
            <person name="Tettelin H."/>
            <person name="Glass J.I."/>
            <person name="Rusch D."/>
            <person name="Podicherti R."/>
            <person name="Tsui H.-C.T."/>
            <person name="Winkler M.E."/>
        </authorList>
    </citation>
    <scope>NUCLEOTIDE SEQUENCE</scope>
</reference>
<proteinExistence type="predicted"/>
<accession>A0A382H2N7</accession>
<organism evidence="1">
    <name type="scientific">marine metagenome</name>
    <dbReference type="NCBI Taxonomy" id="408172"/>
    <lineage>
        <taxon>unclassified sequences</taxon>
        <taxon>metagenomes</taxon>
        <taxon>ecological metagenomes</taxon>
    </lineage>
</organism>